<proteinExistence type="predicted"/>
<sequence>MSSDDGSLDVGSPGVIVLGYDGVTMMPEDPYAYVEAAKEQPLPAAISPTTDSPGYITEFDPKEDPEEEDDEDPEEDPANYPADRDDDDDEDEDSSKDDADDEEEDEGENKEEEEHLALVESIPPLAYRTIARMFIRAQTPIPFSSEVKVDKLLSIPTLSPSPLTPLSSPLSRIPSPPFPVPPLPTSPTDAGAPLGYRAAMIRLRAESPSTSHPLPLPPPIVLPYTRASMVMMSATAPSTNILAPRSGILPSGTTPSWTPPLLPIPLPTSSPPLLLPSTECRADVLEVTLPSRKRLCIAPGPRYKIKESSSAPIARSTGGFKQNMVLFALWMPRLDDDILVMSGQLNLLRRDKCLHARTARLMESEARASCEAWVLSMDASDTARPEVRAPQTTVLAQQTKIGDLRPADRI</sequence>
<feature type="compositionally biased region" description="Acidic residues" evidence="1">
    <location>
        <begin position="84"/>
        <end position="111"/>
    </location>
</feature>
<reference evidence="2" key="1">
    <citation type="journal article" date="2019" name="Sci. Rep.">
        <title>Draft genome of Tanacetum cinerariifolium, the natural source of mosquito coil.</title>
        <authorList>
            <person name="Yamashiro T."/>
            <person name="Shiraishi A."/>
            <person name="Satake H."/>
            <person name="Nakayama K."/>
        </authorList>
    </citation>
    <scope>NUCLEOTIDE SEQUENCE</scope>
</reference>
<feature type="compositionally biased region" description="Acidic residues" evidence="1">
    <location>
        <begin position="61"/>
        <end position="77"/>
    </location>
</feature>
<dbReference type="AlphaFoldDB" id="A0A6L2KA18"/>
<evidence type="ECO:0000256" key="1">
    <source>
        <dbReference type="SAM" id="MobiDB-lite"/>
    </source>
</evidence>
<organism evidence="2">
    <name type="scientific">Tanacetum cinerariifolium</name>
    <name type="common">Dalmatian daisy</name>
    <name type="synonym">Chrysanthemum cinerariifolium</name>
    <dbReference type="NCBI Taxonomy" id="118510"/>
    <lineage>
        <taxon>Eukaryota</taxon>
        <taxon>Viridiplantae</taxon>
        <taxon>Streptophyta</taxon>
        <taxon>Embryophyta</taxon>
        <taxon>Tracheophyta</taxon>
        <taxon>Spermatophyta</taxon>
        <taxon>Magnoliopsida</taxon>
        <taxon>eudicotyledons</taxon>
        <taxon>Gunneridae</taxon>
        <taxon>Pentapetalae</taxon>
        <taxon>asterids</taxon>
        <taxon>campanulids</taxon>
        <taxon>Asterales</taxon>
        <taxon>Asteraceae</taxon>
        <taxon>Asteroideae</taxon>
        <taxon>Anthemideae</taxon>
        <taxon>Anthemidinae</taxon>
        <taxon>Tanacetum</taxon>
    </lineage>
</organism>
<evidence type="ECO:0008006" key="3">
    <source>
        <dbReference type="Google" id="ProtNLM"/>
    </source>
</evidence>
<protein>
    <recommendedName>
        <fullName evidence="3">Reverse transcriptase domain-containing protein</fullName>
    </recommendedName>
</protein>
<dbReference type="EMBL" id="BKCJ010001905">
    <property type="protein sequence ID" value="GEU44875.1"/>
    <property type="molecule type" value="Genomic_DNA"/>
</dbReference>
<accession>A0A6L2KA18</accession>
<name>A0A6L2KA18_TANCI</name>
<gene>
    <name evidence="2" type="ORF">Tci_016853</name>
</gene>
<comment type="caution">
    <text evidence="2">The sequence shown here is derived from an EMBL/GenBank/DDBJ whole genome shotgun (WGS) entry which is preliminary data.</text>
</comment>
<evidence type="ECO:0000313" key="2">
    <source>
        <dbReference type="EMBL" id="GEU44875.1"/>
    </source>
</evidence>
<feature type="region of interest" description="Disordered" evidence="1">
    <location>
        <begin position="42"/>
        <end position="118"/>
    </location>
</feature>